<dbReference type="SUPFAM" id="SSF103473">
    <property type="entry name" value="MFS general substrate transporter"/>
    <property type="match status" value="1"/>
</dbReference>
<protein>
    <submittedName>
        <fullName evidence="9">Major facilitator superfamily protein</fullName>
    </submittedName>
</protein>
<feature type="transmembrane region" description="Helical" evidence="7">
    <location>
        <begin position="362"/>
        <end position="381"/>
    </location>
</feature>
<evidence type="ECO:0000313" key="9">
    <source>
        <dbReference type="EMBL" id="CEP78153.1"/>
    </source>
</evidence>
<dbReference type="Gene3D" id="1.20.1250.20">
    <property type="entry name" value="MFS general substrate transporter like domains"/>
    <property type="match status" value="1"/>
</dbReference>
<keyword evidence="10" id="KW-1185">Reference proteome</keyword>
<evidence type="ECO:0000256" key="2">
    <source>
        <dbReference type="ARBA" id="ARBA00008335"/>
    </source>
</evidence>
<evidence type="ECO:0000256" key="7">
    <source>
        <dbReference type="SAM" id="Phobius"/>
    </source>
</evidence>
<feature type="transmembrane region" description="Helical" evidence="7">
    <location>
        <begin position="154"/>
        <end position="178"/>
    </location>
</feature>
<keyword evidence="6 7" id="KW-0472">Membrane</keyword>
<keyword evidence="3" id="KW-0813">Transport</keyword>
<dbReference type="OrthoDB" id="9795150at2"/>
<evidence type="ECO:0000256" key="4">
    <source>
        <dbReference type="ARBA" id="ARBA00022692"/>
    </source>
</evidence>
<dbReference type="HOGENOM" id="CLU_021993_2_0_0"/>
<dbReference type="EMBL" id="LN824141">
    <property type="protein sequence ID" value="CEP78153.1"/>
    <property type="molecule type" value="Genomic_DNA"/>
</dbReference>
<name>A0A0C7NXX3_DEFTU</name>
<evidence type="ECO:0000256" key="1">
    <source>
        <dbReference type="ARBA" id="ARBA00004127"/>
    </source>
</evidence>
<dbReference type="GO" id="GO:0022857">
    <property type="term" value="F:transmembrane transporter activity"/>
    <property type="evidence" value="ECO:0007669"/>
    <property type="project" value="InterPro"/>
</dbReference>
<dbReference type="InterPro" id="IPR036259">
    <property type="entry name" value="MFS_trans_sf"/>
</dbReference>
<dbReference type="GO" id="GO:0012505">
    <property type="term" value="C:endomembrane system"/>
    <property type="evidence" value="ECO:0007669"/>
    <property type="project" value="UniProtKB-SubCell"/>
</dbReference>
<proteinExistence type="inferred from homology"/>
<feature type="domain" description="Major facilitator superfamily (MFS) profile" evidence="8">
    <location>
        <begin position="4"/>
        <end position="385"/>
    </location>
</feature>
<accession>A0A0C7NXX3</accession>
<dbReference type="PROSITE" id="PS50850">
    <property type="entry name" value="MFS"/>
    <property type="match status" value="1"/>
</dbReference>
<comment type="subcellular location">
    <subcellularLocation>
        <location evidence="1">Endomembrane system</location>
        <topology evidence="1">Multi-pass membrane protein</topology>
    </subcellularLocation>
</comment>
<evidence type="ECO:0000256" key="5">
    <source>
        <dbReference type="ARBA" id="ARBA00022989"/>
    </source>
</evidence>
<evidence type="ECO:0000313" key="10">
    <source>
        <dbReference type="Proteomes" id="UP000032809"/>
    </source>
</evidence>
<organism evidence="9 10">
    <name type="scientific">Defluviitoga tunisiensis</name>
    <dbReference type="NCBI Taxonomy" id="1006576"/>
    <lineage>
        <taxon>Bacteria</taxon>
        <taxon>Thermotogati</taxon>
        <taxon>Thermotogota</taxon>
        <taxon>Thermotogae</taxon>
        <taxon>Petrotogales</taxon>
        <taxon>Petrotogaceae</taxon>
        <taxon>Defluviitoga</taxon>
    </lineage>
</organism>
<dbReference type="InterPro" id="IPR011701">
    <property type="entry name" value="MFS"/>
</dbReference>
<dbReference type="STRING" id="1006576.DTL3_0846"/>
<feature type="transmembrane region" description="Helical" evidence="7">
    <location>
        <begin position="94"/>
        <end position="115"/>
    </location>
</feature>
<dbReference type="InterPro" id="IPR051788">
    <property type="entry name" value="MFS_Transporter"/>
</dbReference>
<evidence type="ECO:0000256" key="6">
    <source>
        <dbReference type="ARBA" id="ARBA00023136"/>
    </source>
</evidence>
<dbReference type="AlphaFoldDB" id="A0A0C7NXX3"/>
<feature type="transmembrane region" description="Helical" evidence="7">
    <location>
        <begin position="40"/>
        <end position="58"/>
    </location>
</feature>
<sequence>MLALLIIIYISFISLGLPDSLLGSAWPVMYEELSVPVSHAGILSMIVSLGTVVSSFLSAKLIERFGTGRVTLVSVAMTAIALIGFGLSHSFIPLLFFAIPLGLGAGSVDAALNNFVALHYKAKHMNWLHSFWGVGATTGPVIMSFWLAKKNNWNMGYITIGIIQSFLVIALMFSLPLWNNSQIEKKGTQNKDNKKDDIKVLSLPKIFQIPKAKMALLAFFSYCSLELTTGLWVGSYAVNNYGVSSEVAAFWTSIYYLGITIGRFLSGFMSVRFSNTKLIKIGLSGIFIGITLIVLPLPVWKIPIGLSLIGLGCAPIYPSMLHQTPRIFGKELSQSMMGIQMAFAYIGSTFTPPLFGFVAEHIGISLFPFFLLMLAFVLFFATETVSSKVFVHE</sequence>
<dbReference type="RefSeq" id="WP_045087663.1">
    <property type="nucleotide sequence ID" value="NZ_LN824141.1"/>
</dbReference>
<dbReference type="KEGG" id="dtn:DTL3_0846"/>
<gene>
    <name evidence="9" type="ORF">DTL3_0846</name>
</gene>
<keyword evidence="5 7" id="KW-1133">Transmembrane helix</keyword>
<feature type="transmembrane region" description="Helical" evidence="7">
    <location>
        <begin position="127"/>
        <end position="148"/>
    </location>
</feature>
<dbReference type="PANTHER" id="PTHR23514:SF3">
    <property type="entry name" value="BYPASS OF STOP CODON PROTEIN 6"/>
    <property type="match status" value="1"/>
</dbReference>
<evidence type="ECO:0000259" key="8">
    <source>
        <dbReference type="PROSITE" id="PS50850"/>
    </source>
</evidence>
<dbReference type="Proteomes" id="UP000032809">
    <property type="component" value="Chromosome I"/>
</dbReference>
<feature type="transmembrane region" description="Helical" evidence="7">
    <location>
        <begin position="278"/>
        <end position="296"/>
    </location>
</feature>
<dbReference type="InterPro" id="IPR020846">
    <property type="entry name" value="MFS_dom"/>
</dbReference>
<dbReference type="GO" id="GO:0016020">
    <property type="term" value="C:membrane"/>
    <property type="evidence" value="ECO:0007669"/>
    <property type="project" value="TreeGrafter"/>
</dbReference>
<feature type="transmembrane region" description="Helical" evidence="7">
    <location>
        <begin position="214"/>
        <end position="235"/>
    </location>
</feature>
<keyword evidence="4 7" id="KW-0812">Transmembrane</keyword>
<comment type="similarity">
    <text evidence="2">Belongs to the major facilitator superfamily.</text>
</comment>
<feature type="transmembrane region" description="Helical" evidence="7">
    <location>
        <begin position="70"/>
        <end position="88"/>
    </location>
</feature>
<evidence type="ECO:0000256" key="3">
    <source>
        <dbReference type="ARBA" id="ARBA00022448"/>
    </source>
</evidence>
<reference evidence="10" key="1">
    <citation type="submission" date="2014-11" db="EMBL/GenBank/DDBJ databases">
        <authorList>
            <person name="Wibberg D."/>
        </authorList>
    </citation>
    <scope>NUCLEOTIDE SEQUENCE [LARGE SCALE GENOMIC DNA]</scope>
    <source>
        <strain evidence="10">L3</strain>
    </source>
</reference>
<dbReference type="PANTHER" id="PTHR23514">
    <property type="entry name" value="BYPASS OF STOP CODON PROTEIN 6"/>
    <property type="match status" value="1"/>
</dbReference>
<feature type="transmembrane region" description="Helical" evidence="7">
    <location>
        <begin position="332"/>
        <end position="350"/>
    </location>
</feature>
<feature type="transmembrane region" description="Helical" evidence="7">
    <location>
        <begin position="247"/>
        <end position="266"/>
    </location>
</feature>
<dbReference type="Pfam" id="PF07690">
    <property type="entry name" value="MFS_1"/>
    <property type="match status" value="2"/>
</dbReference>
<dbReference type="PATRIC" id="fig|1006576.9.peg.833"/>